<evidence type="ECO:0000313" key="2">
    <source>
        <dbReference type="Proteomes" id="UP000236047"/>
    </source>
</evidence>
<dbReference type="Proteomes" id="UP000236047">
    <property type="component" value="Unassembled WGS sequence"/>
</dbReference>
<comment type="caution">
    <text evidence="1">The sequence shown here is derived from an EMBL/GenBank/DDBJ whole genome shotgun (WGS) entry which is preliminary data.</text>
</comment>
<protein>
    <submittedName>
        <fullName evidence="1">Uncharacterized protein</fullName>
    </submittedName>
</protein>
<evidence type="ECO:0000313" key="1">
    <source>
        <dbReference type="EMBL" id="PNE43447.1"/>
    </source>
</evidence>
<dbReference type="EMBL" id="LJSN01000001">
    <property type="protein sequence ID" value="PNE43447.1"/>
    <property type="molecule type" value="Genomic_DNA"/>
</dbReference>
<dbReference type="AlphaFoldDB" id="A0A2N8PR14"/>
<accession>A0A2N8PR14</accession>
<name>A0A2N8PR14_STRNR</name>
<gene>
    <name evidence="1" type="ORF">AOB60_00500</name>
</gene>
<dbReference type="RefSeq" id="WP_102922353.1">
    <property type="nucleotide sequence ID" value="NZ_LJSN01000001.1"/>
</dbReference>
<sequence>MDMPPTAKEHWLARLARHNETLTAAMAARDRDLATAHAQRIGLNWRDLGGAAGINHETARTRALHSEHADPLPPLQPGSYLTVPIPAMPEPGKADPHGLLALALAALSFQLTGWLPPSDWSADTISGDLATVLGDRLPPGHYWGLAPEPDTAAGTWSYGIWPDDYGL</sequence>
<keyword evidence="2" id="KW-1185">Reference proteome</keyword>
<reference evidence="2" key="1">
    <citation type="submission" date="2015-09" db="EMBL/GenBank/DDBJ databases">
        <authorList>
            <person name="Graham D.E."/>
            <person name="Mahan K.M."/>
            <person name="Klingeman D.M."/>
            <person name="Fida T."/>
            <person name="Giannone R.J."/>
            <person name="Hettich R.L."/>
            <person name="Parry R.J."/>
            <person name="Spain J.C."/>
        </authorList>
    </citation>
    <scope>NUCLEOTIDE SEQUENCE [LARGE SCALE GENOMIC DNA]</scope>
    <source>
        <strain evidence="2">JCM 4701</strain>
    </source>
</reference>
<organism evidence="1 2">
    <name type="scientific">Streptomyces noursei</name>
    <name type="common">Streptomyces albulus</name>
    <dbReference type="NCBI Taxonomy" id="1971"/>
    <lineage>
        <taxon>Bacteria</taxon>
        <taxon>Bacillati</taxon>
        <taxon>Actinomycetota</taxon>
        <taxon>Actinomycetes</taxon>
        <taxon>Kitasatosporales</taxon>
        <taxon>Streptomycetaceae</taxon>
        <taxon>Streptomyces</taxon>
    </lineage>
</organism>
<proteinExistence type="predicted"/>